<evidence type="ECO:0000313" key="2">
    <source>
        <dbReference type="Proteomes" id="UP000010808"/>
    </source>
</evidence>
<evidence type="ECO:0000313" key="1">
    <source>
        <dbReference type="EMBL" id="CCO25483.1"/>
    </source>
</evidence>
<dbReference type="Proteomes" id="UP000010808">
    <property type="component" value="Chromosome"/>
</dbReference>
<dbReference type="STRING" id="1121451.DESAM_23216"/>
<dbReference type="AlphaFoldDB" id="L0RFC1"/>
<reference evidence="1 2" key="1">
    <citation type="submission" date="2012-10" db="EMBL/GenBank/DDBJ databases">
        <authorList>
            <person name="Genoscope - CEA"/>
        </authorList>
    </citation>
    <scope>NUCLEOTIDE SEQUENCE [LARGE SCALE GENOMIC DNA]</scope>
    <source>
        <strain evidence="2">AM13 / DSM 14728</strain>
    </source>
</reference>
<organism evidence="1 2">
    <name type="scientific">Maridesulfovibrio hydrothermalis AM13 = DSM 14728</name>
    <dbReference type="NCBI Taxonomy" id="1121451"/>
    <lineage>
        <taxon>Bacteria</taxon>
        <taxon>Pseudomonadati</taxon>
        <taxon>Thermodesulfobacteriota</taxon>
        <taxon>Desulfovibrionia</taxon>
        <taxon>Desulfovibrionales</taxon>
        <taxon>Desulfovibrionaceae</taxon>
        <taxon>Maridesulfovibrio</taxon>
    </lineage>
</organism>
<protein>
    <submittedName>
        <fullName evidence="1">Uncharacterized protein</fullName>
    </submittedName>
</protein>
<accession>L0RFC1</accession>
<proteinExistence type="predicted"/>
<gene>
    <name evidence="1" type="ORF">DESAM_23216</name>
</gene>
<dbReference type="KEGG" id="dhy:DESAM_23216"/>
<name>L0RFC1_9BACT</name>
<keyword evidence="2" id="KW-1185">Reference proteome</keyword>
<sequence length="56" mass="6226">MTGSAFRTCTETHNKAKNGINLSLQSAKLVTTFYDWTFRSIQALFTVILLNKGSLS</sequence>
<dbReference type="EMBL" id="FO203522">
    <property type="protein sequence ID" value="CCO25483.1"/>
    <property type="molecule type" value="Genomic_DNA"/>
</dbReference>
<dbReference type="HOGENOM" id="CLU_3006777_0_0_7"/>